<feature type="transmembrane region" description="Helical" evidence="1">
    <location>
        <begin position="25"/>
        <end position="45"/>
    </location>
</feature>
<evidence type="ECO:0000256" key="1">
    <source>
        <dbReference type="SAM" id="Phobius"/>
    </source>
</evidence>
<dbReference type="Proteomes" id="UP000249682">
    <property type="component" value="Chromosome"/>
</dbReference>
<evidence type="ECO:0000313" key="2">
    <source>
        <dbReference type="EMBL" id="AWV48198.1"/>
    </source>
</evidence>
<evidence type="ECO:0000313" key="3">
    <source>
        <dbReference type="Proteomes" id="UP000249682"/>
    </source>
</evidence>
<name>A0AAD0KUI6_MYCLR</name>
<keyword evidence="1" id="KW-1133">Transmembrane helix</keyword>
<sequence length="124" mass="13350">MAFINIFIGGLVAAAVRFSHSKRRLLLALFITALPFGFAFTVFFAHPDLLTGTALTRFAVILASAKIDRSILFSSATPTVTVAGSNISAQSDSFIVFTRYLAVYCGSRGAQFDQHPASLARCLQ</sequence>
<dbReference type="AlphaFoldDB" id="A0AAD0KUI6"/>
<reference evidence="2 3" key="1">
    <citation type="submission" date="2018-05" db="EMBL/GenBank/DDBJ databases">
        <title>Evolution of small genomes with special reference to Mycobacterium leprae.</title>
        <authorList>
            <person name="Mohanty P.S."/>
            <person name="Bansal A.K."/>
            <person name="Gupta U.D."/>
            <person name="Naaz F."/>
            <person name="Dwivedi V.D."/>
            <person name="Singh H."/>
            <person name="Gupta G."/>
            <person name="Sharma S."/>
            <person name="Arora M."/>
        </authorList>
    </citation>
    <scope>NUCLEOTIDE SEQUENCE [LARGE SCALE GENOMIC DNA]</scope>
    <source>
        <strain evidence="2 3">MRHRU-235-G</strain>
    </source>
</reference>
<gene>
    <name evidence="2" type="ORF">DIJ64_09415</name>
</gene>
<protein>
    <submittedName>
        <fullName evidence="2">Uncharacterized protein</fullName>
    </submittedName>
</protein>
<keyword evidence="1" id="KW-0472">Membrane</keyword>
<accession>A0AAD0KUI6</accession>
<dbReference type="EMBL" id="CP029543">
    <property type="protein sequence ID" value="AWV48198.1"/>
    <property type="molecule type" value="Genomic_DNA"/>
</dbReference>
<organism evidence="2 3">
    <name type="scientific">Mycobacterium leprae</name>
    <dbReference type="NCBI Taxonomy" id="1769"/>
    <lineage>
        <taxon>Bacteria</taxon>
        <taxon>Bacillati</taxon>
        <taxon>Actinomycetota</taxon>
        <taxon>Actinomycetes</taxon>
        <taxon>Mycobacteriales</taxon>
        <taxon>Mycobacteriaceae</taxon>
        <taxon>Mycobacterium</taxon>
    </lineage>
</organism>
<proteinExistence type="predicted"/>
<keyword evidence="1" id="KW-0812">Transmembrane</keyword>